<gene>
    <name evidence="1" type="ORF">L1987_86930</name>
</gene>
<reference evidence="1 2" key="2">
    <citation type="journal article" date="2022" name="Mol. Ecol. Resour.">
        <title>The genomes of chicory, endive, great burdock and yacon provide insights into Asteraceae paleo-polyploidization history and plant inulin production.</title>
        <authorList>
            <person name="Fan W."/>
            <person name="Wang S."/>
            <person name="Wang H."/>
            <person name="Wang A."/>
            <person name="Jiang F."/>
            <person name="Liu H."/>
            <person name="Zhao H."/>
            <person name="Xu D."/>
            <person name="Zhang Y."/>
        </authorList>
    </citation>
    <scope>NUCLEOTIDE SEQUENCE [LARGE SCALE GENOMIC DNA]</scope>
    <source>
        <strain evidence="2">cv. Yunnan</strain>
        <tissue evidence="1">Leaves</tissue>
    </source>
</reference>
<keyword evidence="2" id="KW-1185">Reference proteome</keyword>
<comment type="caution">
    <text evidence="1">The sequence shown here is derived from an EMBL/GenBank/DDBJ whole genome shotgun (WGS) entry which is preliminary data.</text>
</comment>
<accession>A0ACB8Y1X5</accession>
<organism evidence="1 2">
    <name type="scientific">Smallanthus sonchifolius</name>
    <dbReference type="NCBI Taxonomy" id="185202"/>
    <lineage>
        <taxon>Eukaryota</taxon>
        <taxon>Viridiplantae</taxon>
        <taxon>Streptophyta</taxon>
        <taxon>Embryophyta</taxon>
        <taxon>Tracheophyta</taxon>
        <taxon>Spermatophyta</taxon>
        <taxon>Magnoliopsida</taxon>
        <taxon>eudicotyledons</taxon>
        <taxon>Gunneridae</taxon>
        <taxon>Pentapetalae</taxon>
        <taxon>asterids</taxon>
        <taxon>campanulids</taxon>
        <taxon>Asterales</taxon>
        <taxon>Asteraceae</taxon>
        <taxon>Asteroideae</taxon>
        <taxon>Heliantheae alliance</taxon>
        <taxon>Millerieae</taxon>
        <taxon>Smallanthus</taxon>
    </lineage>
</organism>
<sequence>MLAAAPHSPVGSMVFFLYKTKQGFRFTKLIIPPPTSFRLAHTSIFPASQRAGVVWRNHSSNSLEAKKLQILFREKSSNFKNGLHDILFIVGLNIDGHAATGVETDENIIEVLKNFVHESVVNHLKAASKGTLALSSLNTLKKDELTSEESLKLFYFLASIKRGLPPLRRMKDRHWSKPEGVRRWNDEFSKAKALCDDRTKFIVEYHVSTSAMDETSPTQSLGMDERSSTQSSPTHRPTRTSNELPTTSRHKQSKERRVNLFSPGPSTITRDGRSLIKELIKNEKPRNLYFPVMKLVGYVL</sequence>
<evidence type="ECO:0000313" key="1">
    <source>
        <dbReference type="EMBL" id="KAI3677305.1"/>
    </source>
</evidence>
<proteinExistence type="predicted"/>
<name>A0ACB8Y1X5_9ASTR</name>
<dbReference type="Proteomes" id="UP001056120">
    <property type="component" value="Linkage Group LG29"/>
</dbReference>
<reference evidence="2" key="1">
    <citation type="journal article" date="2022" name="Mol. Ecol. Resour.">
        <title>The genomes of chicory, endive, great burdock and yacon provide insights into Asteraceae palaeo-polyploidization history and plant inulin production.</title>
        <authorList>
            <person name="Fan W."/>
            <person name="Wang S."/>
            <person name="Wang H."/>
            <person name="Wang A."/>
            <person name="Jiang F."/>
            <person name="Liu H."/>
            <person name="Zhao H."/>
            <person name="Xu D."/>
            <person name="Zhang Y."/>
        </authorList>
    </citation>
    <scope>NUCLEOTIDE SEQUENCE [LARGE SCALE GENOMIC DNA]</scope>
    <source>
        <strain evidence="2">cv. Yunnan</strain>
    </source>
</reference>
<dbReference type="EMBL" id="CM042046">
    <property type="protein sequence ID" value="KAI3677305.1"/>
    <property type="molecule type" value="Genomic_DNA"/>
</dbReference>
<evidence type="ECO:0000313" key="2">
    <source>
        <dbReference type="Proteomes" id="UP001056120"/>
    </source>
</evidence>
<protein>
    <submittedName>
        <fullName evidence="1">Uncharacterized protein</fullName>
    </submittedName>
</protein>